<dbReference type="GO" id="GO:0016628">
    <property type="term" value="F:oxidoreductase activity, acting on the CH-CH group of donors, NAD or NADP as acceptor"/>
    <property type="evidence" value="ECO:0007669"/>
    <property type="project" value="InterPro"/>
</dbReference>
<dbReference type="InterPro" id="IPR045010">
    <property type="entry name" value="MDR_fam"/>
</dbReference>
<dbReference type="eggNOG" id="COG2130">
    <property type="taxonomic scope" value="Bacteria"/>
</dbReference>
<dbReference type="OrthoDB" id="9805663at2"/>
<reference evidence="3 4" key="1">
    <citation type="journal article" date="2010" name="J. Bacteriol.">
        <title>Genome sequence of the oligotrophic marine Gammaproteobacterium HTCC2143, isolated from the Oregon Coast.</title>
        <authorList>
            <person name="Oh H.M."/>
            <person name="Kang I."/>
            <person name="Ferriera S."/>
            <person name="Giovannoni S.J."/>
            <person name="Cho J.C."/>
        </authorList>
    </citation>
    <scope>NUCLEOTIDE SEQUENCE [LARGE SCALE GENOMIC DNA]</scope>
    <source>
        <strain evidence="3 4">HTCC2143</strain>
    </source>
</reference>
<dbReference type="SUPFAM" id="SSF50129">
    <property type="entry name" value="GroES-like"/>
    <property type="match status" value="1"/>
</dbReference>
<dbReference type="PANTHER" id="PTHR43205">
    <property type="entry name" value="PROSTAGLANDIN REDUCTASE"/>
    <property type="match status" value="1"/>
</dbReference>
<dbReference type="SUPFAM" id="SSF51735">
    <property type="entry name" value="NAD(P)-binding Rossmann-fold domains"/>
    <property type="match status" value="1"/>
</dbReference>
<dbReference type="Pfam" id="PF00107">
    <property type="entry name" value="ADH_zinc_N"/>
    <property type="match status" value="1"/>
</dbReference>
<dbReference type="FunFam" id="3.40.50.720:FF:000121">
    <property type="entry name" value="Prostaglandin reductase 2"/>
    <property type="match status" value="1"/>
</dbReference>
<dbReference type="PANTHER" id="PTHR43205:SF7">
    <property type="entry name" value="PROSTAGLANDIN REDUCTASE 1"/>
    <property type="match status" value="1"/>
</dbReference>
<dbReference type="InterPro" id="IPR036291">
    <property type="entry name" value="NAD(P)-bd_dom_sf"/>
</dbReference>
<dbReference type="Gene3D" id="3.90.180.10">
    <property type="entry name" value="Medium-chain alcohol dehydrogenases, catalytic domain"/>
    <property type="match status" value="1"/>
</dbReference>
<dbReference type="STRING" id="247633.GP2143_17551"/>
<evidence type="ECO:0000313" key="4">
    <source>
        <dbReference type="Proteomes" id="UP000004931"/>
    </source>
</evidence>
<dbReference type="SMART" id="SM00829">
    <property type="entry name" value="PKS_ER"/>
    <property type="match status" value="1"/>
</dbReference>
<evidence type="ECO:0000259" key="2">
    <source>
        <dbReference type="SMART" id="SM00829"/>
    </source>
</evidence>
<keyword evidence="1" id="KW-0560">Oxidoreductase</keyword>
<dbReference type="Gene3D" id="3.40.50.720">
    <property type="entry name" value="NAD(P)-binding Rossmann-like Domain"/>
    <property type="match status" value="1"/>
</dbReference>
<dbReference type="AlphaFoldDB" id="A0YAD0"/>
<dbReference type="EMBL" id="AAVT01000001">
    <property type="protein sequence ID" value="EAW33084.1"/>
    <property type="molecule type" value="Genomic_DNA"/>
</dbReference>
<dbReference type="CDD" id="cd05288">
    <property type="entry name" value="PGDH"/>
    <property type="match status" value="1"/>
</dbReference>
<keyword evidence="4" id="KW-1185">Reference proteome</keyword>
<gene>
    <name evidence="3" type="ORF">GP2143_17551</name>
</gene>
<dbReference type="InterPro" id="IPR020843">
    <property type="entry name" value="ER"/>
</dbReference>
<dbReference type="InterPro" id="IPR041694">
    <property type="entry name" value="ADH_N_2"/>
</dbReference>
<name>A0YAD0_9GAMM</name>
<protein>
    <submittedName>
        <fullName evidence="3">Putative oxidoreductase</fullName>
    </submittedName>
</protein>
<evidence type="ECO:0000256" key="1">
    <source>
        <dbReference type="ARBA" id="ARBA00023002"/>
    </source>
</evidence>
<organism evidence="3 4">
    <name type="scientific">marine gamma proteobacterium HTCC2143</name>
    <dbReference type="NCBI Taxonomy" id="247633"/>
    <lineage>
        <taxon>Bacteria</taxon>
        <taxon>Pseudomonadati</taxon>
        <taxon>Pseudomonadota</taxon>
        <taxon>Gammaproteobacteria</taxon>
        <taxon>Cellvibrionales</taxon>
        <taxon>Spongiibacteraceae</taxon>
        <taxon>BD1-7 clade</taxon>
    </lineage>
</organism>
<dbReference type="InterPro" id="IPR013149">
    <property type="entry name" value="ADH-like_C"/>
</dbReference>
<comment type="caution">
    <text evidence="3">The sequence shown here is derived from an EMBL/GenBank/DDBJ whole genome shotgun (WGS) entry which is preliminary data.</text>
</comment>
<dbReference type="Pfam" id="PF16884">
    <property type="entry name" value="ADH_N_2"/>
    <property type="match status" value="1"/>
</dbReference>
<proteinExistence type="predicted"/>
<sequence length="331" mass="36099">MSLTTKEVQLKSRPDGIPAASDFEIVARKIPSPDDSQVLIQNIFMSVDPYMRGRMRDDFQLGAVMEGATVGKVIESRHPDFQVGDYVTHWKGWREHYLSDGKDLDKVDPDLAPLSAYLGVLGFPGLTAYGGLLTTGALQDGESVFVSAASGAVGSLVGQIAKIKGCTVVGSAGSDEKVTHLIEEFGFDHAFNYKTADIDAELTKALPRGIDVYFENVGGPQLEAALNHMRMYGRIPLCGMISMYNNGPTIAPGPKNLSAMIYKRVTMKGLVTPDYIDQQAQFREDVGQWIKDGKVKYKETIHQGIESAPQSFIELFSGGNEGKMLVQLAEQ</sequence>
<feature type="domain" description="Enoyl reductase (ER)" evidence="2">
    <location>
        <begin position="16"/>
        <end position="326"/>
    </location>
</feature>
<accession>A0YAD0</accession>
<evidence type="ECO:0000313" key="3">
    <source>
        <dbReference type="EMBL" id="EAW33084.1"/>
    </source>
</evidence>
<dbReference type="Proteomes" id="UP000004931">
    <property type="component" value="Unassembled WGS sequence"/>
</dbReference>
<dbReference type="InterPro" id="IPR011032">
    <property type="entry name" value="GroES-like_sf"/>
</dbReference>